<organism evidence="1 2">
    <name type="scientific">Melastoma candidum</name>
    <dbReference type="NCBI Taxonomy" id="119954"/>
    <lineage>
        <taxon>Eukaryota</taxon>
        <taxon>Viridiplantae</taxon>
        <taxon>Streptophyta</taxon>
        <taxon>Embryophyta</taxon>
        <taxon>Tracheophyta</taxon>
        <taxon>Spermatophyta</taxon>
        <taxon>Magnoliopsida</taxon>
        <taxon>eudicotyledons</taxon>
        <taxon>Gunneridae</taxon>
        <taxon>Pentapetalae</taxon>
        <taxon>rosids</taxon>
        <taxon>malvids</taxon>
        <taxon>Myrtales</taxon>
        <taxon>Melastomataceae</taxon>
        <taxon>Melastomatoideae</taxon>
        <taxon>Melastomateae</taxon>
        <taxon>Melastoma</taxon>
    </lineage>
</organism>
<proteinExistence type="predicted"/>
<sequence>MSGHHQKHLHELLSQDQEPFLLHDYLLHRLRQLHPTSPPLPLSTPKTRHLPFPSLYGFSLKRQRFVPSRDPANSPLFEFPLPVPPPRSPCQRAAVSLLVPARTAALLLEAASRIQRSGSARLPRKQSLGGRVVGLVLKRFARRKSKSSSDDNEPPYFKSPSGGCDHGIGSGVEGSGTVCDEHIRNSPLPVERQECSCLEEWPTEFPSSPASPKHAGEGNEGKTDRCSDTCSASKGKNVDDEEEERQQFSPVSVLDPPFEVDDEDGESPVANDEEGDPNRVDTGFDYDCSFAFVQRTKQQLLDNLQRFERLARLDPVELEKRMLESDDEEAETEHEDRLTVPFPCLRKSPDGISKLVMDLIAEEEGDSESRDHENGKSVVARVNKRLESWEGEGSQTIDMIVDGELRARWEPGEEQFGLLAGEIEVGMFESLLEELTAENSSC</sequence>
<comment type="caution">
    <text evidence="1">The sequence shown here is derived from an EMBL/GenBank/DDBJ whole genome shotgun (WGS) entry which is preliminary data.</text>
</comment>
<protein>
    <submittedName>
        <fullName evidence="1">Uncharacterized protein</fullName>
    </submittedName>
</protein>
<dbReference type="EMBL" id="CM042886">
    <property type="protein sequence ID" value="KAI4341956.1"/>
    <property type="molecule type" value="Genomic_DNA"/>
</dbReference>
<evidence type="ECO:0000313" key="2">
    <source>
        <dbReference type="Proteomes" id="UP001057402"/>
    </source>
</evidence>
<dbReference type="Proteomes" id="UP001057402">
    <property type="component" value="Chromosome 7"/>
</dbReference>
<reference evidence="2" key="1">
    <citation type="journal article" date="2023" name="Front. Plant Sci.">
        <title>Chromosomal-level genome assembly of Melastoma candidum provides insights into trichome evolution.</title>
        <authorList>
            <person name="Zhong Y."/>
            <person name="Wu W."/>
            <person name="Sun C."/>
            <person name="Zou P."/>
            <person name="Liu Y."/>
            <person name="Dai S."/>
            <person name="Zhou R."/>
        </authorList>
    </citation>
    <scope>NUCLEOTIDE SEQUENCE [LARGE SCALE GENOMIC DNA]</scope>
</reference>
<gene>
    <name evidence="1" type="ORF">MLD38_026624</name>
</gene>
<evidence type="ECO:0000313" key="1">
    <source>
        <dbReference type="EMBL" id="KAI4341956.1"/>
    </source>
</evidence>
<keyword evidence="2" id="KW-1185">Reference proteome</keyword>
<name>A0ACB9P464_9MYRT</name>
<accession>A0ACB9P464</accession>